<feature type="transmembrane region" description="Helical" evidence="1">
    <location>
        <begin position="256"/>
        <end position="282"/>
    </location>
</feature>
<proteinExistence type="predicted"/>
<sequence length="285" mass="32052">MLSGRQAAAFIFIRYSSAMKQSPQSLAIRSFRNITRFWFVVTYLGQLVFAYYIIMLYGRSAAQGNFEKWNTVNPHFYQSGDGMGNFVFGAHVAFAAVITILGPLQLIPAIRKKVPRLHRISGRVYIFAAFLMGTGGLYLTWVRGAVGGLFAQVVISINALIILVSACFAIRYAMQRKINLHNQWAVHLLLAMSGVWFFRIFLMLWLVIHKKPVGFDPETFTGPFLTFLGIFVYIFPQAVAALYFRAKFSGAPAKKWSFSIFLFIITLAMAVGIFGAVAGMWLPRI</sequence>
<dbReference type="InterPro" id="IPR018750">
    <property type="entry name" value="DUF2306_membrane"/>
</dbReference>
<keyword evidence="1" id="KW-0812">Transmembrane</keyword>
<feature type="transmembrane region" description="Helical" evidence="1">
    <location>
        <begin position="124"/>
        <end position="143"/>
    </location>
</feature>
<name>A0A3B7MM36_9BACT</name>
<feature type="transmembrane region" description="Helical" evidence="1">
    <location>
        <begin position="86"/>
        <end position="104"/>
    </location>
</feature>
<dbReference type="Proteomes" id="UP000263900">
    <property type="component" value="Chromosome"/>
</dbReference>
<accession>A0A3B7MM36</accession>
<dbReference type="EMBL" id="CP032157">
    <property type="protein sequence ID" value="AXY75512.1"/>
    <property type="molecule type" value="Genomic_DNA"/>
</dbReference>
<dbReference type="AlphaFoldDB" id="A0A3B7MM36"/>
<evidence type="ECO:0000313" key="3">
    <source>
        <dbReference type="Proteomes" id="UP000263900"/>
    </source>
</evidence>
<keyword evidence="1" id="KW-1133">Transmembrane helix</keyword>
<evidence type="ECO:0000256" key="1">
    <source>
        <dbReference type="SAM" id="Phobius"/>
    </source>
</evidence>
<organism evidence="2 3">
    <name type="scientific">Paraflavitalea soli</name>
    <dbReference type="NCBI Taxonomy" id="2315862"/>
    <lineage>
        <taxon>Bacteria</taxon>
        <taxon>Pseudomonadati</taxon>
        <taxon>Bacteroidota</taxon>
        <taxon>Chitinophagia</taxon>
        <taxon>Chitinophagales</taxon>
        <taxon>Chitinophagaceae</taxon>
        <taxon>Paraflavitalea</taxon>
    </lineage>
</organism>
<dbReference type="OrthoDB" id="6385003at2"/>
<keyword evidence="3" id="KW-1185">Reference proteome</keyword>
<evidence type="ECO:0000313" key="2">
    <source>
        <dbReference type="EMBL" id="AXY75512.1"/>
    </source>
</evidence>
<gene>
    <name evidence="2" type="ORF">D3H65_16675</name>
</gene>
<feature type="transmembrane region" description="Helical" evidence="1">
    <location>
        <begin position="220"/>
        <end position="244"/>
    </location>
</feature>
<dbReference type="KEGG" id="pseg:D3H65_16675"/>
<dbReference type="Pfam" id="PF10067">
    <property type="entry name" value="DUF2306"/>
    <property type="match status" value="1"/>
</dbReference>
<feature type="transmembrane region" description="Helical" evidence="1">
    <location>
        <begin position="37"/>
        <end position="58"/>
    </location>
</feature>
<feature type="transmembrane region" description="Helical" evidence="1">
    <location>
        <begin position="184"/>
        <end position="208"/>
    </location>
</feature>
<protein>
    <submittedName>
        <fullName evidence="2">DUF2306 domain-containing protein</fullName>
    </submittedName>
</protein>
<feature type="transmembrane region" description="Helical" evidence="1">
    <location>
        <begin position="149"/>
        <end position="172"/>
    </location>
</feature>
<keyword evidence="1" id="KW-0472">Membrane</keyword>
<reference evidence="2 3" key="1">
    <citation type="submission" date="2018-09" db="EMBL/GenBank/DDBJ databases">
        <title>Genome sequencing of strain 6GH32-13.</title>
        <authorList>
            <person name="Weon H.-Y."/>
            <person name="Heo J."/>
            <person name="Kwon S.-W."/>
        </authorList>
    </citation>
    <scope>NUCLEOTIDE SEQUENCE [LARGE SCALE GENOMIC DNA]</scope>
    <source>
        <strain evidence="2 3">5GH32-13</strain>
    </source>
</reference>